<dbReference type="Gene3D" id="3.90.1200.10">
    <property type="match status" value="1"/>
</dbReference>
<keyword evidence="3" id="KW-1185">Reference proteome</keyword>
<dbReference type="PANTHER" id="PTHR21310">
    <property type="entry name" value="AMINOGLYCOSIDE PHOSPHOTRANSFERASE-RELATED-RELATED"/>
    <property type="match status" value="1"/>
</dbReference>
<keyword evidence="2" id="KW-0808">Transferase</keyword>
<dbReference type="AlphaFoldDB" id="A0A239K281"/>
<dbReference type="GO" id="GO:0016301">
    <property type="term" value="F:kinase activity"/>
    <property type="evidence" value="ECO:0007669"/>
    <property type="project" value="UniProtKB-KW"/>
</dbReference>
<dbReference type="RefSeq" id="WP_089327303.1">
    <property type="nucleotide sequence ID" value="NZ_FZOR01000016.1"/>
</dbReference>
<organism evidence="2 3">
    <name type="scientific">Actinomadura meyerae</name>
    <dbReference type="NCBI Taxonomy" id="240840"/>
    <lineage>
        <taxon>Bacteria</taxon>
        <taxon>Bacillati</taxon>
        <taxon>Actinomycetota</taxon>
        <taxon>Actinomycetes</taxon>
        <taxon>Streptosporangiales</taxon>
        <taxon>Thermomonosporaceae</taxon>
        <taxon>Actinomadura</taxon>
    </lineage>
</organism>
<accession>A0A239K281</accession>
<name>A0A239K281_9ACTN</name>
<evidence type="ECO:0000259" key="1">
    <source>
        <dbReference type="Pfam" id="PF01636"/>
    </source>
</evidence>
<reference evidence="2 3" key="1">
    <citation type="submission" date="2017-06" db="EMBL/GenBank/DDBJ databases">
        <authorList>
            <person name="Kim H.J."/>
            <person name="Triplett B.A."/>
        </authorList>
    </citation>
    <scope>NUCLEOTIDE SEQUENCE [LARGE SCALE GENOMIC DNA]</scope>
    <source>
        <strain evidence="2 3">DSM 44715</strain>
    </source>
</reference>
<dbReference type="InterPro" id="IPR002575">
    <property type="entry name" value="Aminoglycoside_PTrfase"/>
</dbReference>
<evidence type="ECO:0000313" key="2">
    <source>
        <dbReference type="EMBL" id="SNT12487.1"/>
    </source>
</evidence>
<dbReference type="EMBL" id="FZOR01000016">
    <property type="protein sequence ID" value="SNT12487.1"/>
    <property type="molecule type" value="Genomic_DNA"/>
</dbReference>
<dbReference type="OrthoDB" id="3816435at2"/>
<keyword evidence="2" id="KW-0418">Kinase</keyword>
<feature type="domain" description="Aminoglycoside phosphotransferase" evidence="1">
    <location>
        <begin position="25"/>
        <end position="234"/>
    </location>
</feature>
<sequence>MTGERPPAEALAWAAETTGGPVRAVRRLAGGTHAATHLLETPRGQAVLRRFPPGDTAALNEAHVLDVLDGLDGRAPRLLGADPHGERCGGPAVLITRLPGRADITPADPGAAAVQQGRVLAGLHAVPAARLTGFRDGMAASTASHHRDTGTAPGAPLLAARGHRLTGAGSVLTHFDFWAGNVLWQGGALTGVVDWSGASLAPRGFDVSWCRLDLVLLHGPATAEAFTRAYEEEAGGPVPDLALWDVFSLTSSYRSVETWLPNYHDLGRTDLTVDDLRERHTSWTRNRLAAASREV</sequence>
<gene>
    <name evidence="2" type="ORF">SAMN05443665_1016148</name>
</gene>
<dbReference type="InterPro" id="IPR011009">
    <property type="entry name" value="Kinase-like_dom_sf"/>
</dbReference>
<dbReference type="Pfam" id="PF01636">
    <property type="entry name" value="APH"/>
    <property type="match status" value="1"/>
</dbReference>
<evidence type="ECO:0000313" key="3">
    <source>
        <dbReference type="Proteomes" id="UP000198318"/>
    </source>
</evidence>
<dbReference type="SUPFAM" id="SSF56112">
    <property type="entry name" value="Protein kinase-like (PK-like)"/>
    <property type="match status" value="1"/>
</dbReference>
<dbReference type="InterPro" id="IPR051678">
    <property type="entry name" value="AGP_Transferase"/>
</dbReference>
<dbReference type="Proteomes" id="UP000198318">
    <property type="component" value="Unassembled WGS sequence"/>
</dbReference>
<proteinExistence type="predicted"/>
<protein>
    <submittedName>
        <fullName evidence="2">Predicted kinase, aminoglycoside phosphotransferase (APT) family</fullName>
    </submittedName>
</protein>